<feature type="domain" description="N-acyltransferase N-terminal" evidence="1">
    <location>
        <begin position="43"/>
        <end position="173"/>
    </location>
</feature>
<evidence type="ECO:0000313" key="4">
    <source>
        <dbReference type="Proteomes" id="UP001595858"/>
    </source>
</evidence>
<dbReference type="RefSeq" id="WP_344142901.1">
    <property type="nucleotide sequence ID" value="NZ_BAAAQI010000006.1"/>
</dbReference>
<name>A0ABV9SSC3_9ACTN</name>
<dbReference type="Proteomes" id="UP001595858">
    <property type="component" value="Unassembled WGS sequence"/>
</dbReference>
<gene>
    <name evidence="3" type="ORF">ACFPCZ_21660</name>
</gene>
<protein>
    <submittedName>
        <fullName evidence="3">Acyltransferase domain-containing protein</fullName>
    </submittedName>
</protein>
<proteinExistence type="predicted"/>
<reference evidence="4" key="1">
    <citation type="journal article" date="2019" name="Int. J. Syst. Evol. Microbiol.">
        <title>The Global Catalogue of Microorganisms (GCM) 10K type strain sequencing project: providing services to taxonomists for standard genome sequencing and annotation.</title>
        <authorList>
            <consortium name="The Broad Institute Genomics Platform"/>
            <consortium name="The Broad Institute Genome Sequencing Center for Infectious Disease"/>
            <person name="Wu L."/>
            <person name="Ma J."/>
        </authorList>
    </citation>
    <scope>NUCLEOTIDE SEQUENCE [LARGE SCALE GENOMIC DNA]</scope>
    <source>
        <strain evidence="4">CGMCC 4.7304</strain>
    </source>
</reference>
<dbReference type="Pfam" id="PF18082">
    <property type="entry name" value="NAT_N"/>
    <property type="match status" value="1"/>
</dbReference>
<comment type="caution">
    <text evidence="3">The sequence shown here is derived from an EMBL/GenBank/DDBJ whole genome shotgun (WGS) entry which is preliminary data.</text>
</comment>
<dbReference type="GO" id="GO:0016746">
    <property type="term" value="F:acyltransferase activity"/>
    <property type="evidence" value="ECO:0007669"/>
    <property type="project" value="UniProtKB-KW"/>
</dbReference>
<dbReference type="InterPro" id="IPR041644">
    <property type="entry name" value="GNAT_C"/>
</dbReference>
<keyword evidence="3" id="KW-0012">Acyltransferase</keyword>
<sequence>MNADAEEAARRLGLDEQARAWLDEAAGLEAPGGGPHLAPPSRAREALAPLGPARADEDEIAALWPDGSWPEELMWVVGRMYARLAADLAEGRTEWRDWPVLVHSADARVRCAMPVALTAAVPPVLAEHARWGVPAPVSAATLADIGRHLAQTRAMFGRVGLETATWAALHFRCGLYELGRLQYEPATVRWNAPQETPGLESESEPEPEPARGAPVLRLHIPADGPLDPEQVDASLARARGFFADCFGTDYRIASCSSWLLDPQLAEYLPESSNIIAFQRRFALVGEDAPGDGDVFRFVFGMPAVDVARAPRRSRLEKAAVEHLRAGRHWRVRTGWLRL</sequence>
<dbReference type="Pfam" id="PF18164">
    <property type="entry name" value="GNAT_C"/>
    <property type="match status" value="1"/>
</dbReference>
<evidence type="ECO:0000313" key="3">
    <source>
        <dbReference type="EMBL" id="MFC4869248.1"/>
    </source>
</evidence>
<dbReference type="Gene3D" id="3.40.630.120">
    <property type="match status" value="1"/>
</dbReference>
<keyword evidence="4" id="KW-1185">Reference proteome</keyword>
<accession>A0ABV9SSC3</accession>
<evidence type="ECO:0000259" key="2">
    <source>
        <dbReference type="Pfam" id="PF18164"/>
    </source>
</evidence>
<keyword evidence="3" id="KW-0808">Transferase</keyword>
<dbReference type="InterPro" id="IPR041273">
    <property type="entry name" value="NAT_N"/>
</dbReference>
<organism evidence="3 4">
    <name type="scientific">Streptomonospora arabica</name>
    <dbReference type="NCBI Taxonomy" id="412417"/>
    <lineage>
        <taxon>Bacteria</taxon>
        <taxon>Bacillati</taxon>
        <taxon>Actinomycetota</taxon>
        <taxon>Actinomycetes</taxon>
        <taxon>Streptosporangiales</taxon>
        <taxon>Nocardiopsidaceae</taxon>
        <taxon>Streptomonospora</taxon>
    </lineage>
</organism>
<evidence type="ECO:0000259" key="1">
    <source>
        <dbReference type="Pfam" id="PF18082"/>
    </source>
</evidence>
<dbReference type="EMBL" id="JBHSIY010000028">
    <property type="protein sequence ID" value="MFC4869248.1"/>
    <property type="molecule type" value="Genomic_DNA"/>
</dbReference>
<feature type="domain" description="GNAT-like C-terminal" evidence="2">
    <location>
        <begin position="175"/>
        <end position="336"/>
    </location>
</feature>